<dbReference type="Proteomes" id="UP001057991">
    <property type="component" value="Plasmid unnamed1"/>
</dbReference>
<dbReference type="SMART" id="SM00419">
    <property type="entry name" value="HTH_CRP"/>
    <property type="match status" value="1"/>
</dbReference>
<dbReference type="PANTHER" id="PTHR24567">
    <property type="entry name" value="CRP FAMILY TRANSCRIPTIONAL REGULATORY PROTEIN"/>
    <property type="match status" value="1"/>
</dbReference>
<dbReference type="Gene3D" id="2.60.120.10">
    <property type="entry name" value="Jelly Rolls"/>
    <property type="match status" value="1"/>
</dbReference>
<sequence>MSGDQTTDTYFLISGSIIGQIVAQNGREILFNKIGQGGYFGELAALDGAERSITISAQTDCVLAKLRKEDFLDLLNRFPQVAINLARDLAERLRHMNERVFGLIVHDVETRLRIRLMQLAQEQEQLIEGGEITDMPTHEAMAGYVGSNREAVSRAVARLSKAGVIETTRKKVVIRDLNALLSAEM</sequence>
<dbReference type="CDD" id="cd00038">
    <property type="entry name" value="CAP_ED"/>
    <property type="match status" value="1"/>
</dbReference>
<evidence type="ECO:0000313" key="6">
    <source>
        <dbReference type="EMBL" id="UWP97036.1"/>
    </source>
</evidence>
<dbReference type="AlphaFoldDB" id="A0A9Q9LWK9"/>
<dbReference type="PROSITE" id="PS51063">
    <property type="entry name" value="HTH_CRP_2"/>
    <property type="match status" value="1"/>
</dbReference>
<dbReference type="InterPro" id="IPR018490">
    <property type="entry name" value="cNMP-bd_dom_sf"/>
</dbReference>
<evidence type="ECO:0000259" key="4">
    <source>
        <dbReference type="PROSITE" id="PS50042"/>
    </source>
</evidence>
<dbReference type="Pfam" id="PF13545">
    <property type="entry name" value="HTH_Crp_2"/>
    <property type="match status" value="1"/>
</dbReference>
<keyword evidence="1" id="KW-0805">Transcription regulation</keyword>
<feature type="domain" description="HTH crp-type" evidence="5">
    <location>
        <begin position="106"/>
        <end position="178"/>
    </location>
</feature>
<dbReference type="InterPro" id="IPR050397">
    <property type="entry name" value="Env_Response_Regulators"/>
</dbReference>
<dbReference type="PANTHER" id="PTHR24567:SF74">
    <property type="entry name" value="HTH-TYPE TRANSCRIPTIONAL REGULATOR ARCR"/>
    <property type="match status" value="1"/>
</dbReference>
<geneLocation type="plasmid" evidence="6 7">
    <name>unnamed1</name>
</geneLocation>
<dbReference type="EMBL" id="CP080777">
    <property type="protein sequence ID" value="UWP97036.1"/>
    <property type="molecule type" value="Genomic_DNA"/>
</dbReference>
<gene>
    <name evidence="6" type="ORF">K3X48_15485</name>
</gene>
<protein>
    <submittedName>
        <fullName evidence="6">Crp/Fnr family transcriptional regulator</fullName>
    </submittedName>
</protein>
<dbReference type="PROSITE" id="PS50042">
    <property type="entry name" value="CNMP_BINDING_3"/>
    <property type="match status" value="1"/>
</dbReference>
<evidence type="ECO:0000256" key="3">
    <source>
        <dbReference type="ARBA" id="ARBA00023163"/>
    </source>
</evidence>
<dbReference type="GO" id="GO:0003677">
    <property type="term" value="F:DNA binding"/>
    <property type="evidence" value="ECO:0007669"/>
    <property type="project" value="UniProtKB-KW"/>
</dbReference>
<dbReference type="Gene3D" id="1.10.10.10">
    <property type="entry name" value="Winged helix-like DNA-binding domain superfamily/Winged helix DNA-binding domain"/>
    <property type="match status" value="1"/>
</dbReference>
<dbReference type="SUPFAM" id="SSF46785">
    <property type="entry name" value="Winged helix' DNA-binding domain"/>
    <property type="match status" value="1"/>
</dbReference>
<dbReference type="InterPro" id="IPR000595">
    <property type="entry name" value="cNMP-bd_dom"/>
</dbReference>
<dbReference type="Pfam" id="PF00027">
    <property type="entry name" value="cNMP_binding"/>
    <property type="match status" value="1"/>
</dbReference>
<proteinExistence type="predicted"/>
<dbReference type="InterPro" id="IPR036388">
    <property type="entry name" value="WH-like_DNA-bd_sf"/>
</dbReference>
<organism evidence="6 7">
    <name type="scientific">Aliiroseovarius crassostreae</name>
    <dbReference type="NCBI Taxonomy" id="154981"/>
    <lineage>
        <taxon>Bacteria</taxon>
        <taxon>Pseudomonadati</taxon>
        <taxon>Pseudomonadota</taxon>
        <taxon>Alphaproteobacteria</taxon>
        <taxon>Rhodobacterales</taxon>
        <taxon>Paracoccaceae</taxon>
        <taxon>Aliiroseovarius</taxon>
    </lineage>
</organism>
<reference evidence="6" key="1">
    <citation type="submission" date="2021-08" db="EMBL/GenBank/DDBJ databases">
        <authorList>
            <person name="Nwanade C."/>
            <person name="Wang M."/>
            <person name="Masoudi A."/>
            <person name="Yu Z."/>
            <person name="Liu J."/>
        </authorList>
    </citation>
    <scope>NUCLEOTIDE SEQUENCE</scope>
    <source>
        <strain evidence="6">S056</strain>
        <plasmid evidence="6">unnamed1</plasmid>
    </source>
</reference>
<evidence type="ECO:0000259" key="5">
    <source>
        <dbReference type="PROSITE" id="PS51063"/>
    </source>
</evidence>
<name>A0A9Q9LWK9_9RHOB</name>
<evidence type="ECO:0000313" key="7">
    <source>
        <dbReference type="Proteomes" id="UP001057991"/>
    </source>
</evidence>
<keyword evidence="6" id="KW-0614">Plasmid</keyword>
<dbReference type="InterPro" id="IPR012318">
    <property type="entry name" value="HTH_CRP"/>
</dbReference>
<dbReference type="InterPro" id="IPR036390">
    <property type="entry name" value="WH_DNA-bd_sf"/>
</dbReference>
<keyword evidence="3" id="KW-0804">Transcription</keyword>
<keyword evidence="2" id="KW-0238">DNA-binding</keyword>
<dbReference type="GO" id="GO:0003700">
    <property type="term" value="F:DNA-binding transcription factor activity"/>
    <property type="evidence" value="ECO:0007669"/>
    <property type="project" value="TreeGrafter"/>
</dbReference>
<evidence type="ECO:0000256" key="1">
    <source>
        <dbReference type="ARBA" id="ARBA00023015"/>
    </source>
</evidence>
<evidence type="ECO:0000256" key="2">
    <source>
        <dbReference type="ARBA" id="ARBA00023125"/>
    </source>
</evidence>
<dbReference type="InterPro" id="IPR014710">
    <property type="entry name" value="RmlC-like_jellyroll"/>
</dbReference>
<feature type="domain" description="Cyclic nucleotide-binding" evidence="4">
    <location>
        <begin position="1"/>
        <end position="92"/>
    </location>
</feature>
<accession>A0A9Q9LWK9</accession>
<dbReference type="GO" id="GO:0005829">
    <property type="term" value="C:cytosol"/>
    <property type="evidence" value="ECO:0007669"/>
    <property type="project" value="TreeGrafter"/>
</dbReference>
<dbReference type="SUPFAM" id="SSF51206">
    <property type="entry name" value="cAMP-binding domain-like"/>
    <property type="match status" value="1"/>
</dbReference>